<keyword evidence="1" id="KW-0812">Transmembrane</keyword>
<evidence type="ECO:0000313" key="3">
    <source>
        <dbReference type="Proteomes" id="UP000194632"/>
    </source>
</evidence>
<comment type="caution">
    <text evidence="2">The sequence shown here is derived from an EMBL/GenBank/DDBJ whole genome shotgun (WGS) entry which is preliminary data.</text>
</comment>
<keyword evidence="3" id="KW-1185">Reference proteome</keyword>
<evidence type="ECO:0000313" key="2">
    <source>
        <dbReference type="EMBL" id="OUC79547.1"/>
    </source>
</evidence>
<feature type="transmembrane region" description="Helical" evidence="1">
    <location>
        <begin position="102"/>
        <end position="124"/>
    </location>
</feature>
<dbReference type="AlphaFoldDB" id="A0A243QCR6"/>
<dbReference type="OrthoDB" id="4566672at2"/>
<sequence length="165" mass="17653">MSPHSVLFGARVTGHIMWWVFVVAALFAGGITWWMEHVAVDASFVGGAPHGWTAYTPTTDLGYVDLIGSSAPEWWQDPAVYAFAAFVVVISAIVDALAARRLLAGIITVLMPFVALVLFVIATPGAIDGVFLHSTVAMVLVLVGVAIREVWMRAGAPRAHAESHE</sequence>
<feature type="transmembrane region" description="Helical" evidence="1">
    <location>
        <begin position="130"/>
        <end position="151"/>
    </location>
</feature>
<organism evidence="2 3">
    <name type="scientific">Gordonia lacunae</name>
    <dbReference type="NCBI Taxonomy" id="417102"/>
    <lineage>
        <taxon>Bacteria</taxon>
        <taxon>Bacillati</taxon>
        <taxon>Actinomycetota</taxon>
        <taxon>Actinomycetes</taxon>
        <taxon>Mycobacteriales</taxon>
        <taxon>Gordoniaceae</taxon>
        <taxon>Gordonia</taxon>
    </lineage>
</organism>
<feature type="transmembrane region" description="Helical" evidence="1">
    <location>
        <begin position="79"/>
        <end position="97"/>
    </location>
</feature>
<dbReference type="RefSeq" id="WP_086534527.1">
    <property type="nucleotide sequence ID" value="NZ_NGFO01000006.1"/>
</dbReference>
<proteinExistence type="predicted"/>
<protein>
    <submittedName>
        <fullName evidence="2">Uncharacterized protein</fullName>
    </submittedName>
</protein>
<evidence type="ECO:0000256" key="1">
    <source>
        <dbReference type="SAM" id="Phobius"/>
    </source>
</evidence>
<keyword evidence="1" id="KW-0472">Membrane</keyword>
<gene>
    <name evidence="2" type="ORF">CA982_06490</name>
</gene>
<keyword evidence="1" id="KW-1133">Transmembrane helix</keyword>
<reference evidence="2 3" key="1">
    <citation type="submission" date="2017-05" db="EMBL/GenBank/DDBJ databases">
        <title>Biotechnological potential of actinobacteria isolated from South African environments.</title>
        <authorList>
            <person name="Le Roes-Hill M."/>
            <person name="Prins A."/>
            <person name="Durrell K.A."/>
        </authorList>
    </citation>
    <scope>NUCLEOTIDE SEQUENCE [LARGE SCALE GENOMIC DNA]</scope>
    <source>
        <strain evidence="2">BS2</strain>
    </source>
</reference>
<name>A0A243QCR6_9ACTN</name>
<feature type="transmembrane region" description="Helical" evidence="1">
    <location>
        <begin position="12"/>
        <end position="35"/>
    </location>
</feature>
<accession>A0A243QCR6</accession>
<dbReference type="EMBL" id="NGFO01000006">
    <property type="protein sequence ID" value="OUC79547.1"/>
    <property type="molecule type" value="Genomic_DNA"/>
</dbReference>
<dbReference type="Proteomes" id="UP000194632">
    <property type="component" value="Unassembled WGS sequence"/>
</dbReference>